<dbReference type="Proteomes" id="UP000195991">
    <property type="component" value="Unassembled WGS sequence"/>
</dbReference>
<accession>A0A1C4FH07</accession>
<proteinExistence type="predicted"/>
<dbReference type="EMBL" id="FMBI01000037">
    <property type="protein sequence ID" value="SCC54771.1"/>
    <property type="molecule type" value="Genomic_DNA"/>
</dbReference>
<organism evidence="1 2">
    <name type="scientific">Bacillus thuringiensis</name>
    <dbReference type="NCBI Taxonomy" id="1428"/>
    <lineage>
        <taxon>Bacteria</taxon>
        <taxon>Bacillati</taxon>
        <taxon>Bacillota</taxon>
        <taxon>Bacilli</taxon>
        <taxon>Bacillales</taxon>
        <taxon>Bacillaceae</taxon>
        <taxon>Bacillus</taxon>
        <taxon>Bacillus cereus group</taxon>
    </lineage>
</organism>
<evidence type="ECO:0000313" key="1">
    <source>
        <dbReference type="EMBL" id="SCC54771.1"/>
    </source>
</evidence>
<sequence length="65" mass="7631">MDVGMNDQTVIVSIPPVEEWPLKQLKSVCRHNKIKGYTKMDREQLVQHVKEIIKSMKPIKEGEWI</sequence>
<evidence type="ECO:0000313" key="2">
    <source>
        <dbReference type="Proteomes" id="UP000195991"/>
    </source>
</evidence>
<gene>
    <name evidence="1" type="ORF">BTT61001_04286</name>
</gene>
<protein>
    <recommendedName>
        <fullName evidence="3">Rho termination factor N-terminal domain-containing protein</fullName>
    </recommendedName>
</protein>
<reference evidence="1 2" key="1">
    <citation type="submission" date="2016-08" db="EMBL/GenBank/DDBJ databases">
        <authorList>
            <person name="Seilhamer J.J."/>
        </authorList>
    </citation>
    <scope>NUCLEOTIDE SEQUENCE [LARGE SCALE GENOMIC DNA]</scope>
    <source>
        <strain evidence="1 2">IEBC_T61001</strain>
    </source>
</reference>
<dbReference type="RefSeq" id="WP_049106925.1">
    <property type="nucleotide sequence ID" value="NZ_FMBI01000037.1"/>
</dbReference>
<evidence type="ECO:0008006" key="3">
    <source>
        <dbReference type="Google" id="ProtNLM"/>
    </source>
</evidence>
<dbReference type="AlphaFoldDB" id="A0A1C4FH07"/>
<name>A0A1C4FH07_BACTU</name>